<dbReference type="SUPFAM" id="SSF53474">
    <property type="entry name" value="alpha/beta-Hydrolases"/>
    <property type="match status" value="1"/>
</dbReference>
<dbReference type="Gene3D" id="3.40.50.1820">
    <property type="entry name" value="alpha/beta hydrolase"/>
    <property type="match status" value="1"/>
</dbReference>
<reference evidence="4 5" key="1">
    <citation type="journal article" date="2021" name="J. Biosci. Bioeng.">
        <title>Identification and characterization of a chc gene cluster responsible for the aromatization pathway of cyclohexanecarboxylate degradation in Sinomonas cyclohexanicum ATCC 51369.</title>
        <authorList>
            <person name="Yamamoto T."/>
            <person name="Hasegawa Y."/>
            <person name="Lau P.C.K."/>
            <person name="Iwaki H."/>
        </authorList>
    </citation>
    <scope>NUCLEOTIDE SEQUENCE [LARGE SCALE GENOMIC DNA]</scope>
    <source>
        <strain evidence="4 5">ATCC 51369</strain>
    </source>
</reference>
<accession>A0ABM7PTU1</accession>
<dbReference type="Pfam" id="PF02230">
    <property type="entry name" value="Abhydrolase_2"/>
    <property type="match status" value="1"/>
</dbReference>
<evidence type="ECO:0000259" key="3">
    <source>
        <dbReference type="Pfam" id="PF02230"/>
    </source>
</evidence>
<dbReference type="PANTHER" id="PTHR10655">
    <property type="entry name" value="LYSOPHOSPHOLIPASE-RELATED"/>
    <property type="match status" value="1"/>
</dbReference>
<feature type="domain" description="Phospholipase/carboxylesterase/thioesterase" evidence="3">
    <location>
        <begin position="37"/>
        <end position="238"/>
    </location>
</feature>
<evidence type="ECO:0000256" key="1">
    <source>
        <dbReference type="ARBA" id="ARBA00006499"/>
    </source>
</evidence>
<dbReference type="EMBL" id="AP024525">
    <property type="protein sequence ID" value="BCT75669.1"/>
    <property type="molecule type" value="Genomic_DNA"/>
</dbReference>
<name>A0ABM7PTU1_SINCY</name>
<comment type="similarity">
    <text evidence="1">Belongs to the AB hydrolase superfamily. AB hydrolase 2 family.</text>
</comment>
<dbReference type="Proteomes" id="UP001319861">
    <property type="component" value="Chromosome"/>
</dbReference>
<protein>
    <submittedName>
        <fullName evidence="4">Phospholipase</fullName>
    </submittedName>
</protein>
<sequence>MCHNGNMTEAPADAQRANYPAHYPDHVALWSRPEDERAGTPLIVLFHGYGSNEADLMGLAGYFPEEFTVASLRAPQMLAPGAYQWFPIIGTPEFSLGAVEAATEYVLAWLDTVRAQHTSVTVLGFSMGMAMATSVVRRRPGDFAAVVGLSGFAVDPASAGKGAAGEPGYGYFRDAELDGTLPMFWGRDQADPVITPDKVEYTMGWVRGHVDLTKVTYPRIAHSISGPEIAHVKEFLEMAVLKG</sequence>
<dbReference type="PANTHER" id="PTHR10655:SF17">
    <property type="entry name" value="LYSOPHOSPHOLIPASE-LIKE PROTEIN 1"/>
    <property type="match status" value="1"/>
</dbReference>
<keyword evidence="2" id="KW-0378">Hydrolase</keyword>
<evidence type="ECO:0000313" key="4">
    <source>
        <dbReference type="EMBL" id="BCT75669.1"/>
    </source>
</evidence>
<dbReference type="InterPro" id="IPR003140">
    <property type="entry name" value="PLipase/COase/thioEstase"/>
</dbReference>
<evidence type="ECO:0000313" key="5">
    <source>
        <dbReference type="Proteomes" id="UP001319861"/>
    </source>
</evidence>
<gene>
    <name evidence="4" type="ORF">SCMU_15110</name>
</gene>
<evidence type="ECO:0000256" key="2">
    <source>
        <dbReference type="ARBA" id="ARBA00022801"/>
    </source>
</evidence>
<proteinExistence type="inferred from homology"/>
<organism evidence="4 5">
    <name type="scientific">Sinomonas cyclohexanicum</name>
    <name type="common">Corynebacterium cyclohexanicum</name>
    <dbReference type="NCBI Taxonomy" id="322009"/>
    <lineage>
        <taxon>Bacteria</taxon>
        <taxon>Bacillati</taxon>
        <taxon>Actinomycetota</taxon>
        <taxon>Actinomycetes</taxon>
        <taxon>Micrococcales</taxon>
        <taxon>Micrococcaceae</taxon>
        <taxon>Sinomonas</taxon>
    </lineage>
</organism>
<keyword evidence="5" id="KW-1185">Reference proteome</keyword>
<dbReference type="InterPro" id="IPR050565">
    <property type="entry name" value="LYPA1-2/EST-like"/>
</dbReference>
<dbReference type="InterPro" id="IPR029058">
    <property type="entry name" value="AB_hydrolase_fold"/>
</dbReference>